<dbReference type="Proteomes" id="UP000065807">
    <property type="component" value="Chromosome"/>
</dbReference>
<gene>
    <name evidence="1" type="ORF">LIP_0976</name>
</gene>
<dbReference type="PATRIC" id="fig|1555112.3.peg.1015"/>
<accession>A0A0K2SIA1</accession>
<evidence type="ECO:0000313" key="1">
    <source>
        <dbReference type="EMBL" id="BAS26833.1"/>
    </source>
</evidence>
<organism evidence="1 2">
    <name type="scientific">Limnochorda pilosa</name>
    <dbReference type="NCBI Taxonomy" id="1555112"/>
    <lineage>
        <taxon>Bacteria</taxon>
        <taxon>Bacillati</taxon>
        <taxon>Bacillota</taxon>
        <taxon>Limnochordia</taxon>
        <taxon>Limnochordales</taxon>
        <taxon>Limnochordaceae</taxon>
        <taxon>Limnochorda</taxon>
    </lineage>
</organism>
<dbReference type="KEGG" id="lpil:LIP_0976"/>
<evidence type="ECO:0000313" key="2">
    <source>
        <dbReference type="Proteomes" id="UP000065807"/>
    </source>
</evidence>
<sequence length="87" mass="9926">MFAARRLTVFTDVSETCWKGLEPIRKAFAKANGVKPALFSAFRGRLSCMQRGRGDLHRPGDDGRRHHGLCGSANRLPLPTWWRYGRR</sequence>
<protein>
    <submittedName>
        <fullName evidence="1">Uncharacterized protein</fullName>
    </submittedName>
</protein>
<reference evidence="2" key="1">
    <citation type="submission" date="2015-07" db="EMBL/GenBank/DDBJ databases">
        <title>Complete genome sequence and phylogenetic analysis of Limnochorda pilosa.</title>
        <authorList>
            <person name="Watanabe M."/>
            <person name="Kojima H."/>
            <person name="Fukui M."/>
        </authorList>
    </citation>
    <scope>NUCLEOTIDE SEQUENCE [LARGE SCALE GENOMIC DNA]</scope>
    <source>
        <strain evidence="2">HC45</strain>
    </source>
</reference>
<proteinExistence type="predicted"/>
<dbReference type="STRING" id="1555112.LIP_0976"/>
<dbReference type="EMBL" id="AP014924">
    <property type="protein sequence ID" value="BAS26833.1"/>
    <property type="molecule type" value="Genomic_DNA"/>
</dbReference>
<name>A0A0K2SIA1_LIMPI</name>
<reference evidence="2" key="2">
    <citation type="journal article" date="2016" name="Int. J. Syst. Evol. Microbiol.">
        <title>Complete genome sequence and cell structure of Limnochorda pilosa, a Gram-negative spore-former within the phylum Firmicutes.</title>
        <authorList>
            <person name="Watanabe M."/>
            <person name="Kojima H."/>
            <person name="Fukui M."/>
        </authorList>
    </citation>
    <scope>NUCLEOTIDE SEQUENCE [LARGE SCALE GENOMIC DNA]</scope>
    <source>
        <strain evidence="2">HC45</strain>
    </source>
</reference>
<dbReference type="AlphaFoldDB" id="A0A0K2SIA1"/>
<keyword evidence="2" id="KW-1185">Reference proteome</keyword>